<dbReference type="Gene3D" id="3.40.30.10">
    <property type="entry name" value="Glutaredoxin"/>
    <property type="match status" value="1"/>
</dbReference>
<protein>
    <recommendedName>
        <fullName evidence="2">Glutaredoxin domain-containing protein</fullName>
    </recommendedName>
</protein>
<dbReference type="PROSITE" id="PS51354">
    <property type="entry name" value="GLUTAREDOXIN_2"/>
    <property type="match status" value="1"/>
</dbReference>
<gene>
    <name evidence="3" type="ORF">MNQ99_15160</name>
</gene>
<feature type="domain" description="Glutaredoxin" evidence="2">
    <location>
        <begin position="68"/>
        <end position="127"/>
    </location>
</feature>
<dbReference type="InterPro" id="IPR051548">
    <property type="entry name" value="Grx-like_ET"/>
</dbReference>
<proteinExistence type="predicted"/>
<reference evidence="3 4" key="1">
    <citation type="submission" date="2022-03" db="EMBL/GenBank/DDBJ databases">
        <title>Isotopic signatures of nitrous oxide derived from detoxification processes.</title>
        <authorList>
            <person name="Behrendt U."/>
            <person name="Buchen C."/>
            <person name="Well R."/>
            <person name="Ulrich A."/>
            <person name="Rohe L."/>
            <person name="Kolb S."/>
            <person name="Schloter M."/>
            <person name="Horn M.A."/>
            <person name="Augustin J."/>
        </authorList>
    </citation>
    <scope>NUCLEOTIDE SEQUENCE [LARGE SCALE GENOMIC DNA]</scope>
    <source>
        <strain evidence="3 4">S4-C24</strain>
    </source>
</reference>
<keyword evidence="1" id="KW-1133">Transmembrane helix</keyword>
<dbReference type="PANTHER" id="PTHR34386">
    <property type="entry name" value="GLUTAREDOXIN"/>
    <property type="match status" value="1"/>
</dbReference>
<dbReference type="Proteomes" id="UP000829069">
    <property type="component" value="Chromosome"/>
</dbReference>
<evidence type="ECO:0000313" key="3">
    <source>
        <dbReference type="EMBL" id="UNK45261.1"/>
    </source>
</evidence>
<sequence>MKRFERWFGAVAFAAAAVTLLVSSGKDGDWPAGIVFAALLLAAWVISPFFGSRQEPWASIKDKNDGGVVIFWRPGCVYCLRLRASLGRNGRRAHWVNIWRDPEGAAFVREHNHGNETVPTVLLGGEVLTNPEPGMVSRALAGR</sequence>
<dbReference type="RefSeq" id="WP_241913527.1">
    <property type="nucleotide sequence ID" value="NZ_CP093326.1"/>
</dbReference>
<name>A0ABY3W5M4_9MICC</name>
<dbReference type="EMBL" id="CP093326">
    <property type="protein sequence ID" value="UNK45261.1"/>
    <property type="molecule type" value="Genomic_DNA"/>
</dbReference>
<evidence type="ECO:0000313" key="4">
    <source>
        <dbReference type="Proteomes" id="UP000829069"/>
    </source>
</evidence>
<organism evidence="3 4">
    <name type="scientific">Arthrobacter sulfonylureivorans</name>
    <dbReference type="NCBI Taxonomy" id="2486855"/>
    <lineage>
        <taxon>Bacteria</taxon>
        <taxon>Bacillati</taxon>
        <taxon>Actinomycetota</taxon>
        <taxon>Actinomycetes</taxon>
        <taxon>Micrococcales</taxon>
        <taxon>Micrococcaceae</taxon>
        <taxon>Arthrobacter</taxon>
    </lineage>
</organism>
<keyword evidence="4" id="KW-1185">Reference proteome</keyword>
<evidence type="ECO:0000259" key="2">
    <source>
        <dbReference type="Pfam" id="PF00462"/>
    </source>
</evidence>
<accession>A0ABY3W5M4</accession>
<feature type="transmembrane region" description="Helical" evidence="1">
    <location>
        <begin position="34"/>
        <end position="51"/>
    </location>
</feature>
<dbReference type="InterPro" id="IPR036249">
    <property type="entry name" value="Thioredoxin-like_sf"/>
</dbReference>
<keyword evidence="1" id="KW-0472">Membrane</keyword>
<dbReference type="SUPFAM" id="SSF52833">
    <property type="entry name" value="Thioredoxin-like"/>
    <property type="match status" value="1"/>
</dbReference>
<keyword evidence="1" id="KW-0812">Transmembrane</keyword>
<dbReference type="CDD" id="cd02976">
    <property type="entry name" value="NrdH"/>
    <property type="match status" value="1"/>
</dbReference>
<dbReference type="InterPro" id="IPR002109">
    <property type="entry name" value="Glutaredoxin"/>
</dbReference>
<evidence type="ECO:0000256" key="1">
    <source>
        <dbReference type="SAM" id="Phobius"/>
    </source>
</evidence>
<dbReference type="Pfam" id="PF00462">
    <property type="entry name" value="Glutaredoxin"/>
    <property type="match status" value="1"/>
</dbReference>
<dbReference type="PANTHER" id="PTHR34386:SF1">
    <property type="entry name" value="GLUTAREDOXIN-LIKE PROTEIN NRDH"/>
    <property type="match status" value="1"/>
</dbReference>